<organism evidence="6 7">
    <name type="scientific">Turnera subulata</name>
    <dbReference type="NCBI Taxonomy" id="218843"/>
    <lineage>
        <taxon>Eukaryota</taxon>
        <taxon>Viridiplantae</taxon>
        <taxon>Streptophyta</taxon>
        <taxon>Embryophyta</taxon>
        <taxon>Tracheophyta</taxon>
        <taxon>Spermatophyta</taxon>
        <taxon>Magnoliopsida</taxon>
        <taxon>eudicotyledons</taxon>
        <taxon>Gunneridae</taxon>
        <taxon>Pentapetalae</taxon>
        <taxon>rosids</taxon>
        <taxon>fabids</taxon>
        <taxon>Malpighiales</taxon>
        <taxon>Passifloraceae</taxon>
        <taxon>Turnera</taxon>
    </lineage>
</organism>
<dbReference type="OrthoDB" id="14833at2759"/>
<dbReference type="GO" id="GO:0006869">
    <property type="term" value="P:lipid transport"/>
    <property type="evidence" value="ECO:0007669"/>
    <property type="project" value="UniProtKB-KW"/>
</dbReference>
<dbReference type="PANTHER" id="PTHR10972">
    <property type="entry name" value="OXYSTEROL-BINDING PROTEIN-RELATED"/>
    <property type="match status" value="1"/>
</dbReference>
<keyword evidence="4" id="KW-0446">Lipid-binding</keyword>
<evidence type="ECO:0000313" key="6">
    <source>
        <dbReference type="EMBL" id="KAJ4834892.1"/>
    </source>
</evidence>
<reference evidence="6" key="2">
    <citation type="journal article" date="2023" name="Plants (Basel)">
        <title>Annotation of the Turnera subulata (Passifloraceae) Draft Genome Reveals the S-Locus Evolved after the Divergence of Turneroideae from Passifloroideae in a Stepwise Manner.</title>
        <authorList>
            <person name="Henning P.M."/>
            <person name="Roalson E.H."/>
            <person name="Mir W."/>
            <person name="McCubbin A.G."/>
            <person name="Shore J.S."/>
        </authorList>
    </citation>
    <scope>NUCLEOTIDE SEQUENCE</scope>
    <source>
        <strain evidence="6">F60SS</strain>
    </source>
</reference>
<name>A0A9Q0FQU9_9ROSI</name>
<dbReference type="Gene3D" id="3.30.70.3490">
    <property type="match status" value="1"/>
</dbReference>
<dbReference type="EMBL" id="JAKUCV010004592">
    <property type="protein sequence ID" value="KAJ4834892.1"/>
    <property type="molecule type" value="Genomic_DNA"/>
</dbReference>
<dbReference type="FunFam" id="3.30.70.3490:FF:000007">
    <property type="entry name" value="Oxysterol-binding protein-related protein 4B"/>
    <property type="match status" value="1"/>
</dbReference>
<sequence length="392" mass="44117">MMFLQVTETKDESRVVLTKPVSVGGDSVGDYKAPNLTQRILSLFKNVRPGSNLTNFQARIQLFVFLSPLFNLPKSQLQCYGETTYCFGKDLLHKCNSAETPLERFISVVAWTISTTRPPPFGLAPYNPILGETHHVSKGSLNVLLEQVSHHPPVSALHATDEKENIEMVWCQYPVPKFLGTRVEAEVLGKRQLKLLNHGETYVTNSPKMLIKFFPPGVEWTGDVKVCCQETGLEANLHYTSSSFLGRGPHFIRGKIYQSSSLKTLYEIDGHWNRTVKVKEVSSGKQTIIYDASEMMSGLKTPTVKDLQGIWPTESALVWGEVSRNILTKKWDKAREAKTGVEEKQREIARDRKSSGEIWVPKHFVATYSKEDGWDCSPTQKWVPPAPIVVPL</sequence>
<evidence type="ECO:0000256" key="4">
    <source>
        <dbReference type="ARBA" id="ARBA00023121"/>
    </source>
</evidence>
<dbReference type="GO" id="GO:0005829">
    <property type="term" value="C:cytosol"/>
    <property type="evidence" value="ECO:0007669"/>
    <property type="project" value="TreeGrafter"/>
</dbReference>
<evidence type="ECO:0000256" key="2">
    <source>
        <dbReference type="ARBA" id="ARBA00008842"/>
    </source>
</evidence>
<accession>A0A9Q0FQU9</accession>
<evidence type="ECO:0008006" key="8">
    <source>
        <dbReference type="Google" id="ProtNLM"/>
    </source>
</evidence>
<gene>
    <name evidence="6" type="ORF">Tsubulata_038791</name>
</gene>
<reference evidence="6" key="1">
    <citation type="submission" date="2022-02" db="EMBL/GenBank/DDBJ databases">
        <authorList>
            <person name="Henning P.M."/>
            <person name="McCubbin A.G."/>
            <person name="Shore J.S."/>
        </authorList>
    </citation>
    <scope>NUCLEOTIDE SEQUENCE</scope>
    <source>
        <strain evidence="6">F60SS</strain>
        <tissue evidence="6">Leaves</tissue>
    </source>
</reference>
<dbReference type="Proteomes" id="UP001141552">
    <property type="component" value="Unassembled WGS sequence"/>
</dbReference>
<dbReference type="Gene3D" id="2.40.160.120">
    <property type="match status" value="1"/>
</dbReference>
<dbReference type="AlphaFoldDB" id="A0A9Q0FQU9"/>
<dbReference type="InterPro" id="IPR018494">
    <property type="entry name" value="Oxysterol-bd_CS"/>
</dbReference>
<dbReference type="InterPro" id="IPR037239">
    <property type="entry name" value="OSBP_sf"/>
</dbReference>
<dbReference type="Pfam" id="PF01237">
    <property type="entry name" value="Oxysterol_BP"/>
    <property type="match status" value="1"/>
</dbReference>
<dbReference type="FunFam" id="2.40.160.120:FF:000011">
    <property type="entry name" value="Oxysterol-binding protein-related protein 4C"/>
    <property type="match status" value="1"/>
</dbReference>
<comment type="similarity">
    <text evidence="2 5">Belongs to the OSBP family.</text>
</comment>
<comment type="function">
    <text evidence="1">May be involved in the transport of sterols.</text>
</comment>
<keyword evidence="3" id="KW-0813">Transport</keyword>
<evidence type="ECO:0000256" key="1">
    <source>
        <dbReference type="ARBA" id="ARBA00003361"/>
    </source>
</evidence>
<evidence type="ECO:0000313" key="7">
    <source>
        <dbReference type="Proteomes" id="UP001141552"/>
    </source>
</evidence>
<dbReference type="GO" id="GO:0016020">
    <property type="term" value="C:membrane"/>
    <property type="evidence" value="ECO:0007669"/>
    <property type="project" value="TreeGrafter"/>
</dbReference>
<keyword evidence="7" id="KW-1185">Reference proteome</keyword>
<evidence type="ECO:0000256" key="3">
    <source>
        <dbReference type="ARBA" id="ARBA00023055"/>
    </source>
</evidence>
<dbReference type="PANTHER" id="PTHR10972:SF102">
    <property type="entry name" value="OXYSTEROL-BINDING PROTEIN"/>
    <property type="match status" value="1"/>
</dbReference>
<dbReference type="SUPFAM" id="SSF144000">
    <property type="entry name" value="Oxysterol-binding protein-like"/>
    <property type="match status" value="1"/>
</dbReference>
<comment type="caution">
    <text evidence="6">The sequence shown here is derived from an EMBL/GenBank/DDBJ whole genome shotgun (WGS) entry which is preliminary data.</text>
</comment>
<evidence type="ECO:0000256" key="5">
    <source>
        <dbReference type="RuleBase" id="RU003844"/>
    </source>
</evidence>
<dbReference type="InterPro" id="IPR000648">
    <property type="entry name" value="Oxysterol-bd"/>
</dbReference>
<dbReference type="GO" id="GO:0032934">
    <property type="term" value="F:sterol binding"/>
    <property type="evidence" value="ECO:0007669"/>
    <property type="project" value="TreeGrafter"/>
</dbReference>
<protein>
    <recommendedName>
        <fullName evidence="8">Oxysterol-binding protein</fullName>
    </recommendedName>
</protein>
<dbReference type="PROSITE" id="PS01013">
    <property type="entry name" value="OSBP"/>
    <property type="match status" value="1"/>
</dbReference>
<keyword evidence="3" id="KW-0445">Lipid transport</keyword>
<proteinExistence type="inferred from homology"/>